<dbReference type="RefSeq" id="WP_045460730.1">
    <property type="nucleotide sequence ID" value="NZ_BBLT01000002.1"/>
</dbReference>
<dbReference type="eggNOG" id="COG4447">
    <property type="taxonomic scope" value="Bacteria"/>
</dbReference>
<feature type="compositionally biased region" description="Polar residues" evidence="1">
    <location>
        <begin position="370"/>
        <end position="379"/>
    </location>
</feature>
<proteinExistence type="predicted"/>
<dbReference type="AlphaFoldDB" id="A0A098LE14"/>
<dbReference type="Proteomes" id="UP000030185">
    <property type="component" value="Unassembled WGS sequence"/>
</dbReference>
<dbReference type="STRING" id="153721.MYP_1566"/>
<dbReference type="OrthoDB" id="1490051at2"/>
<dbReference type="NCBIfam" id="TIGR04183">
    <property type="entry name" value="Por_Secre_tail"/>
    <property type="match status" value="1"/>
</dbReference>
<name>A0A098LE14_9BACT</name>
<evidence type="ECO:0000259" key="3">
    <source>
        <dbReference type="Pfam" id="PF18962"/>
    </source>
</evidence>
<feature type="chain" id="PRO_5001944986" description="Secretion system C-terminal sorting domain-containing protein" evidence="2">
    <location>
        <begin position="22"/>
        <end position="634"/>
    </location>
</feature>
<feature type="domain" description="Secretion system C-terminal sorting" evidence="3">
    <location>
        <begin position="559"/>
        <end position="626"/>
    </location>
</feature>
<evidence type="ECO:0000313" key="5">
    <source>
        <dbReference type="Proteomes" id="UP000030185"/>
    </source>
</evidence>
<evidence type="ECO:0000256" key="1">
    <source>
        <dbReference type="SAM" id="MobiDB-lite"/>
    </source>
</evidence>
<dbReference type="eggNOG" id="COG3291">
    <property type="taxonomic scope" value="Bacteria"/>
</dbReference>
<sequence length="634" mass="65210">MASFSRFILLLLLICSLPAFPQISGVINTYAKVTVIDETCNSVSIAPVSGFSVGDKVLIIQMKGGEINESNTSSYGNLTGAGFGSAGNYEINEVAAINGAILYLKYELIRTYDPTNKVQIVNIPVYTDVSIDGVLTSAPWNGDTGGVLIFESTGDVTMNADIDVSGMGFRGGECSLNGGDCAYLQDGPYNSQTNAGRSGKKGEGVAEFSSGMETGRGKQLNGGGAGLDLNSGGAGGGNYGNGGNGGNTSSGCGNFASSNPGVGGLGFTTTIETQNKIFLGGGGGGGHQDNGLCNPGGNGGGIVIIKAVRIEGNGHSILANGNSVAENLPDHGDGNGGGGAGGAVLLDASVSSSFISTPPSIDVSGGRGGNTNNQNSPTRNFGPGGGGGGGVVWLKGSASPVLPITVAGGLPGNSRLCACSHGAVQGANGATLLNLVLPISNPEGDGVCYKTTPVHLLSYTAVRKGCCALLKWNTVSESKNRFFTIEKSEDGAHFSEIGRVPGTNSSIVSEYFYSDDLKGKEGKYYYKLSQTDENGTVNFLGIRTVAVALDGELKLVQSVYPNPFTRSVTIELNRYEKGILVSIVDMTGRVVLQNRADTKERGEVVLFQEHLPSGAYILIVRSNGIEEKILLIKE</sequence>
<accession>A0A098LE14</accession>
<reference evidence="4 5" key="1">
    <citation type="submission" date="2014-09" db="EMBL/GenBank/DDBJ databases">
        <title>Sporocytophaga myxococcoides PG-01 genome sequencing.</title>
        <authorList>
            <person name="Liu L."/>
            <person name="Gao P.J."/>
            <person name="Chen G.J."/>
            <person name="Wang L.S."/>
        </authorList>
    </citation>
    <scope>NUCLEOTIDE SEQUENCE [LARGE SCALE GENOMIC DNA]</scope>
    <source>
        <strain evidence="4 5">PG-01</strain>
    </source>
</reference>
<evidence type="ECO:0000313" key="4">
    <source>
        <dbReference type="EMBL" id="GAL84338.1"/>
    </source>
</evidence>
<evidence type="ECO:0000256" key="2">
    <source>
        <dbReference type="SAM" id="SignalP"/>
    </source>
</evidence>
<protein>
    <recommendedName>
        <fullName evidence="3">Secretion system C-terminal sorting domain-containing protein</fullName>
    </recommendedName>
</protein>
<dbReference type="EMBL" id="BBLT01000002">
    <property type="protein sequence ID" value="GAL84338.1"/>
    <property type="molecule type" value="Genomic_DNA"/>
</dbReference>
<keyword evidence="5" id="KW-1185">Reference proteome</keyword>
<feature type="region of interest" description="Disordered" evidence="1">
    <location>
        <begin position="357"/>
        <end position="384"/>
    </location>
</feature>
<comment type="caution">
    <text evidence="4">The sequence shown here is derived from an EMBL/GenBank/DDBJ whole genome shotgun (WGS) entry which is preliminary data.</text>
</comment>
<feature type="signal peptide" evidence="2">
    <location>
        <begin position="1"/>
        <end position="21"/>
    </location>
</feature>
<dbReference type="Pfam" id="PF18962">
    <property type="entry name" value="Por_Secre_tail"/>
    <property type="match status" value="1"/>
</dbReference>
<keyword evidence="2" id="KW-0732">Signal</keyword>
<organism evidence="4 5">
    <name type="scientific">Sporocytophaga myxococcoides</name>
    <dbReference type="NCBI Taxonomy" id="153721"/>
    <lineage>
        <taxon>Bacteria</taxon>
        <taxon>Pseudomonadati</taxon>
        <taxon>Bacteroidota</taxon>
        <taxon>Cytophagia</taxon>
        <taxon>Cytophagales</taxon>
        <taxon>Cytophagaceae</taxon>
        <taxon>Sporocytophaga</taxon>
    </lineage>
</organism>
<dbReference type="InterPro" id="IPR026444">
    <property type="entry name" value="Secre_tail"/>
</dbReference>
<gene>
    <name evidence="4" type="ORF">MYP_1566</name>
</gene>